<evidence type="ECO:0000256" key="2">
    <source>
        <dbReference type="ARBA" id="ARBA00023015"/>
    </source>
</evidence>
<evidence type="ECO:0000256" key="4">
    <source>
        <dbReference type="ARBA" id="ARBA00023163"/>
    </source>
</evidence>
<dbReference type="InterPro" id="IPR036390">
    <property type="entry name" value="WH_DNA-bd_sf"/>
</dbReference>
<dbReference type="InterPro" id="IPR036388">
    <property type="entry name" value="WH-like_DNA-bd_sf"/>
</dbReference>
<gene>
    <name evidence="6" type="ORF">SAMN04488540_104255</name>
</gene>
<dbReference type="Gene3D" id="3.40.190.10">
    <property type="entry name" value="Periplasmic binding protein-like II"/>
    <property type="match status" value="2"/>
</dbReference>
<dbReference type="GO" id="GO:0003700">
    <property type="term" value="F:DNA-binding transcription factor activity"/>
    <property type="evidence" value="ECO:0007669"/>
    <property type="project" value="InterPro"/>
</dbReference>
<keyword evidence="4" id="KW-0804">Transcription</keyword>
<keyword evidence="7" id="KW-1185">Reference proteome</keyword>
<dbReference type="PANTHER" id="PTHR30118">
    <property type="entry name" value="HTH-TYPE TRANSCRIPTIONAL REGULATOR LEUO-RELATED"/>
    <property type="match status" value="1"/>
</dbReference>
<dbReference type="GO" id="GO:0003677">
    <property type="term" value="F:DNA binding"/>
    <property type="evidence" value="ECO:0007669"/>
    <property type="project" value="UniProtKB-KW"/>
</dbReference>
<dbReference type="AlphaFoldDB" id="A0A1G8QCB4"/>
<evidence type="ECO:0000313" key="6">
    <source>
        <dbReference type="EMBL" id="SDJ02444.1"/>
    </source>
</evidence>
<dbReference type="InterPro" id="IPR000847">
    <property type="entry name" value="LysR_HTH_N"/>
</dbReference>
<dbReference type="SUPFAM" id="SSF53850">
    <property type="entry name" value="Periplasmic binding protein-like II"/>
    <property type="match status" value="1"/>
</dbReference>
<dbReference type="PANTHER" id="PTHR30118:SF11">
    <property type="entry name" value="HTH-TYPE TRANSCRIPTIONAL REGULATOR YIDZ"/>
    <property type="match status" value="1"/>
</dbReference>
<evidence type="ECO:0000256" key="1">
    <source>
        <dbReference type="ARBA" id="ARBA00009437"/>
    </source>
</evidence>
<dbReference type="Pfam" id="PF03466">
    <property type="entry name" value="LysR_substrate"/>
    <property type="match status" value="1"/>
</dbReference>
<comment type="similarity">
    <text evidence="1">Belongs to the LysR transcriptional regulatory family.</text>
</comment>
<dbReference type="SUPFAM" id="SSF46785">
    <property type="entry name" value="Winged helix' DNA-binding domain"/>
    <property type="match status" value="1"/>
</dbReference>
<proteinExistence type="inferred from homology"/>
<keyword evidence="2" id="KW-0805">Transcription regulation</keyword>
<evidence type="ECO:0000256" key="3">
    <source>
        <dbReference type="ARBA" id="ARBA00023125"/>
    </source>
</evidence>
<dbReference type="EMBL" id="FNEM01000004">
    <property type="protein sequence ID" value="SDJ02444.1"/>
    <property type="molecule type" value="Genomic_DNA"/>
</dbReference>
<keyword evidence="3 6" id="KW-0238">DNA-binding</keyword>
<reference evidence="7" key="1">
    <citation type="submission" date="2016-10" db="EMBL/GenBank/DDBJ databases">
        <authorList>
            <person name="Varghese N."/>
            <person name="Submissions S."/>
        </authorList>
    </citation>
    <scope>NUCLEOTIDE SEQUENCE [LARGE SCALE GENOMIC DNA]</scope>
    <source>
        <strain evidence="7">DSM 23317</strain>
    </source>
</reference>
<evidence type="ECO:0000259" key="5">
    <source>
        <dbReference type="PROSITE" id="PS50931"/>
    </source>
</evidence>
<dbReference type="RefSeq" id="WP_090364141.1">
    <property type="nucleotide sequence ID" value="NZ_FNEM01000004.1"/>
</dbReference>
<feature type="domain" description="HTH lysR-type" evidence="5">
    <location>
        <begin position="13"/>
        <end position="65"/>
    </location>
</feature>
<organism evidence="6 7">
    <name type="scientific">Ferrimonas sediminum</name>
    <dbReference type="NCBI Taxonomy" id="718193"/>
    <lineage>
        <taxon>Bacteria</taxon>
        <taxon>Pseudomonadati</taxon>
        <taxon>Pseudomonadota</taxon>
        <taxon>Gammaproteobacteria</taxon>
        <taxon>Alteromonadales</taxon>
        <taxon>Ferrimonadaceae</taxon>
        <taxon>Ferrimonas</taxon>
    </lineage>
</organism>
<protein>
    <submittedName>
        <fullName evidence="6">DNA-binding transcriptional regulator, LysR family</fullName>
    </submittedName>
</protein>
<dbReference type="InterPro" id="IPR005119">
    <property type="entry name" value="LysR_subst-bd"/>
</dbReference>
<dbReference type="PROSITE" id="PS50931">
    <property type="entry name" value="HTH_LYSR"/>
    <property type="match status" value="1"/>
</dbReference>
<evidence type="ECO:0000313" key="7">
    <source>
        <dbReference type="Proteomes" id="UP000199527"/>
    </source>
</evidence>
<dbReference type="Pfam" id="PF00126">
    <property type="entry name" value="HTH_1"/>
    <property type="match status" value="1"/>
</dbReference>
<dbReference type="Proteomes" id="UP000199527">
    <property type="component" value="Unassembled WGS sequence"/>
</dbReference>
<accession>A0A1G8QCB4</accession>
<dbReference type="InterPro" id="IPR050389">
    <property type="entry name" value="LysR-type_TF"/>
</dbReference>
<name>A0A1G8QCB4_9GAMM</name>
<dbReference type="Gene3D" id="1.10.10.10">
    <property type="entry name" value="Winged helix-like DNA-binding domain superfamily/Winged helix DNA-binding domain"/>
    <property type="match status" value="1"/>
</dbReference>
<sequence length="343" mass="38848">MSKELLSLDFLTIRVFVLMVELGSATEVANQLSLSKPKVSRSLAKLREVFGDELFVRSASGFKANMTALKLYNSARKIDAEIGVLSQDVSLGRASVVTLKIACREHLHDYVCAAVQAINRSCQFKCVLDLHSWTASSDEQLQRGQLDGVIAVREIGCSQPELREYPFAFADQLFLIGRRGHPVFAATPRFDDIFRHGLIPFNYAMCGQHRHPLEEYAQRHDMMGSICHISSHMGHIIDRVKGGDELTILPSLFTHQLFKDDQELEFLEFSAPYVQALGGGKGYRFHELCIQYLPSNRKGSLIESLGQYLKKEYQKLISAYMGHDIYRDPQLDKWLKDNLGEFL</sequence>